<comment type="similarity">
    <text evidence="1">Belongs to the ABC transporter superfamily.</text>
</comment>
<dbReference type="AlphaFoldDB" id="A0A3P5WTQ1"/>
<dbReference type="CDD" id="cd03224">
    <property type="entry name" value="ABC_TM1139_LivF_branched"/>
    <property type="match status" value="1"/>
</dbReference>
<keyword evidence="5" id="KW-0029">Amino-acid transport</keyword>
<dbReference type="InterPro" id="IPR003439">
    <property type="entry name" value="ABC_transporter-like_ATP-bd"/>
</dbReference>
<dbReference type="EMBL" id="UXAU01000009">
    <property type="protein sequence ID" value="VDC18535.1"/>
    <property type="molecule type" value="Genomic_DNA"/>
</dbReference>
<dbReference type="RefSeq" id="WP_124090129.1">
    <property type="nucleotide sequence ID" value="NZ_CBCRYA010000005.1"/>
</dbReference>
<reference evidence="7 8" key="1">
    <citation type="submission" date="2018-11" db="EMBL/GenBank/DDBJ databases">
        <authorList>
            <person name="Criscuolo A."/>
        </authorList>
    </citation>
    <scope>NUCLEOTIDE SEQUENCE [LARGE SCALE GENOMIC DNA]</scope>
    <source>
        <strain evidence="7">AT11b</strain>
    </source>
</reference>
<dbReference type="GO" id="GO:0015807">
    <property type="term" value="P:L-amino acid transport"/>
    <property type="evidence" value="ECO:0007669"/>
    <property type="project" value="TreeGrafter"/>
</dbReference>
<protein>
    <submittedName>
        <fullName evidence="7">High-affinity branched-chain amino acid transport ATP-binding protein LivF</fullName>
    </submittedName>
</protein>
<dbReference type="SUPFAM" id="SSF52540">
    <property type="entry name" value="P-loop containing nucleoside triphosphate hydrolases"/>
    <property type="match status" value="1"/>
</dbReference>
<keyword evidence="4 7" id="KW-0067">ATP-binding</keyword>
<dbReference type="InterPro" id="IPR052156">
    <property type="entry name" value="BCAA_Transport_ATP-bd_LivF"/>
</dbReference>
<dbReference type="Pfam" id="PF00005">
    <property type="entry name" value="ABC_tran"/>
    <property type="match status" value="1"/>
</dbReference>
<proteinExistence type="inferred from homology"/>
<evidence type="ECO:0000313" key="8">
    <source>
        <dbReference type="Proteomes" id="UP000280861"/>
    </source>
</evidence>
<evidence type="ECO:0000256" key="5">
    <source>
        <dbReference type="ARBA" id="ARBA00022970"/>
    </source>
</evidence>
<keyword evidence="3" id="KW-0547">Nucleotide-binding</keyword>
<evidence type="ECO:0000256" key="2">
    <source>
        <dbReference type="ARBA" id="ARBA00022448"/>
    </source>
</evidence>
<dbReference type="InterPro" id="IPR003593">
    <property type="entry name" value="AAA+_ATPase"/>
</dbReference>
<name>A0A3P5WTQ1_9MICC</name>
<dbReference type="Proteomes" id="UP000280861">
    <property type="component" value="Unassembled WGS sequence"/>
</dbReference>
<dbReference type="GO" id="GO:0005524">
    <property type="term" value="F:ATP binding"/>
    <property type="evidence" value="ECO:0007669"/>
    <property type="project" value="UniProtKB-KW"/>
</dbReference>
<keyword evidence="2" id="KW-0813">Transport</keyword>
<evidence type="ECO:0000256" key="4">
    <source>
        <dbReference type="ARBA" id="ARBA00022840"/>
    </source>
</evidence>
<keyword evidence="8" id="KW-1185">Reference proteome</keyword>
<evidence type="ECO:0000313" key="7">
    <source>
        <dbReference type="EMBL" id="VDC18535.1"/>
    </source>
</evidence>
<evidence type="ECO:0000259" key="6">
    <source>
        <dbReference type="PROSITE" id="PS50893"/>
    </source>
</evidence>
<feature type="domain" description="ABC transporter" evidence="6">
    <location>
        <begin position="2"/>
        <end position="235"/>
    </location>
</feature>
<dbReference type="GO" id="GO:0016887">
    <property type="term" value="F:ATP hydrolysis activity"/>
    <property type="evidence" value="ECO:0007669"/>
    <property type="project" value="InterPro"/>
</dbReference>
<dbReference type="PROSITE" id="PS00211">
    <property type="entry name" value="ABC_TRANSPORTER_1"/>
    <property type="match status" value="1"/>
</dbReference>
<evidence type="ECO:0000256" key="1">
    <source>
        <dbReference type="ARBA" id="ARBA00005417"/>
    </source>
</evidence>
<dbReference type="Gene3D" id="3.40.50.300">
    <property type="entry name" value="P-loop containing nucleotide triphosphate hydrolases"/>
    <property type="match status" value="1"/>
</dbReference>
<dbReference type="PROSITE" id="PS50893">
    <property type="entry name" value="ABC_TRANSPORTER_2"/>
    <property type="match status" value="1"/>
</dbReference>
<dbReference type="InterPro" id="IPR017871">
    <property type="entry name" value="ABC_transporter-like_CS"/>
</dbReference>
<dbReference type="OrthoDB" id="9805514at2"/>
<dbReference type="SMART" id="SM00382">
    <property type="entry name" value="AAA"/>
    <property type="match status" value="1"/>
</dbReference>
<dbReference type="GO" id="GO:0015658">
    <property type="term" value="F:branched-chain amino acid transmembrane transporter activity"/>
    <property type="evidence" value="ECO:0007669"/>
    <property type="project" value="TreeGrafter"/>
</dbReference>
<dbReference type="PANTHER" id="PTHR43820:SF4">
    <property type="entry name" value="HIGH-AFFINITY BRANCHED-CHAIN AMINO ACID TRANSPORT ATP-BINDING PROTEIN LIVF"/>
    <property type="match status" value="1"/>
</dbReference>
<sequence>MLKIENLSASYGDSSVLDEVTFNIEEGDFFGILGANGAGKSTIIRAIAGLHPPTVTGRITYLGKDLLTEPAHARTGLGIAVVPEGRRMFSSLTVLDSLLMGAYKRGDSWQQRNLARILETFPELATRLNQPTGSMSGGQQQMVAFGRALMSEPRLLLLDEPSLGLAPVVVQRIFDLLAELHQQGNLTMILVEQNAIEAFPLLTRGCVIERGRVAFVGTKGELESSTVVKDAYFGTNDL</sequence>
<dbReference type="PANTHER" id="PTHR43820">
    <property type="entry name" value="HIGH-AFFINITY BRANCHED-CHAIN AMINO ACID TRANSPORT ATP-BINDING PROTEIN LIVF"/>
    <property type="match status" value="1"/>
</dbReference>
<evidence type="ECO:0000256" key="3">
    <source>
        <dbReference type="ARBA" id="ARBA00022741"/>
    </source>
</evidence>
<organism evidence="7 8">
    <name type="scientific">Arthrobacter ulcerisalmonis</name>
    <dbReference type="NCBI Taxonomy" id="2483813"/>
    <lineage>
        <taxon>Bacteria</taxon>
        <taxon>Bacillati</taxon>
        <taxon>Actinomycetota</taxon>
        <taxon>Actinomycetes</taxon>
        <taxon>Micrococcales</taxon>
        <taxon>Micrococcaceae</taxon>
        <taxon>Arthrobacter</taxon>
    </lineage>
</organism>
<gene>
    <name evidence="7" type="primary">livF_1</name>
    <name evidence="7" type="ORF">PSET11_00366</name>
</gene>
<dbReference type="InterPro" id="IPR027417">
    <property type="entry name" value="P-loop_NTPase"/>
</dbReference>
<accession>A0A3P5WTQ1</accession>